<name>A0AA37KK79_9BACT</name>
<dbReference type="SUPFAM" id="SSF56925">
    <property type="entry name" value="OMPA-like"/>
    <property type="match status" value="1"/>
</dbReference>
<protein>
    <recommendedName>
        <fullName evidence="3">Outer membrane protein beta-barrel domain-containing protein</fullName>
    </recommendedName>
</protein>
<dbReference type="Gene3D" id="2.40.160.20">
    <property type="match status" value="1"/>
</dbReference>
<dbReference type="Proteomes" id="UP001055105">
    <property type="component" value="Unassembled WGS sequence"/>
</dbReference>
<dbReference type="RefSeq" id="WP_244075973.1">
    <property type="nucleotide sequence ID" value="NZ_AP025581.1"/>
</dbReference>
<organism evidence="1 2">
    <name type="scientific">Alistipes finegoldii</name>
    <dbReference type="NCBI Taxonomy" id="214856"/>
    <lineage>
        <taxon>Bacteria</taxon>
        <taxon>Pseudomonadati</taxon>
        <taxon>Bacteroidota</taxon>
        <taxon>Bacteroidia</taxon>
        <taxon>Bacteroidales</taxon>
        <taxon>Rikenellaceae</taxon>
        <taxon>Alistipes</taxon>
    </lineage>
</organism>
<dbReference type="PROSITE" id="PS51257">
    <property type="entry name" value="PROKAR_LIPOPROTEIN"/>
    <property type="match status" value="1"/>
</dbReference>
<dbReference type="InterPro" id="IPR011250">
    <property type="entry name" value="OMP/PagP_B-barrel"/>
</dbReference>
<evidence type="ECO:0000313" key="1">
    <source>
        <dbReference type="EMBL" id="GKI17430.1"/>
    </source>
</evidence>
<proteinExistence type="predicted"/>
<dbReference type="AlphaFoldDB" id="A0AA37KK79"/>
<comment type="caution">
    <text evidence="1">The sequence shown here is derived from an EMBL/GenBank/DDBJ whole genome shotgun (WGS) entry which is preliminary data.</text>
</comment>
<accession>A0AA37KK79</accession>
<evidence type="ECO:0000313" key="2">
    <source>
        <dbReference type="Proteomes" id="UP001055105"/>
    </source>
</evidence>
<dbReference type="EMBL" id="BQOL01000001">
    <property type="protein sequence ID" value="GKI17430.1"/>
    <property type="molecule type" value="Genomic_DNA"/>
</dbReference>
<gene>
    <name evidence="1" type="ORF">CE91St16_03380</name>
</gene>
<reference evidence="1" key="1">
    <citation type="submission" date="2022-01" db="EMBL/GenBank/DDBJ databases">
        <title>Novel bile acid biosynthetic pathways are enriched in the microbiome of centenarians.</title>
        <authorList>
            <person name="Sato Y."/>
            <person name="Atarashi K."/>
            <person name="Plichta R.D."/>
            <person name="Arai Y."/>
            <person name="Sasajima S."/>
            <person name="Kearney M.S."/>
            <person name="Suda W."/>
            <person name="Takeshita K."/>
            <person name="Sasaki T."/>
            <person name="Okamoto S."/>
            <person name="Skelly N.A."/>
            <person name="Okamura Y."/>
            <person name="Vlamakis H."/>
            <person name="Li Y."/>
            <person name="Tanoue T."/>
            <person name="Takei H."/>
            <person name="Nittono H."/>
            <person name="Narushima S."/>
            <person name="Irie J."/>
            <person name="Itoh H."/>
            <person name="Moriya K."/>
            <person name="Sugiura Y."/>
            <person name="Suematsu M."/>
            <person name="Moritoki N."/>
            <person name="Shibata S."/>
            <person name="Littman R.D."/>
            <person name="Fischbach A.M."/>
            <person name="Uwamino Y."/>
            <person name="Inoue T."/>
            <person name="Honda A."/>
            <person name="Hattori M."/>
            <person name="Murai T."/>
            <person name="Xavier J.R."/>
            <person name="Hirose N."/>
            <person name="Honda K."/>
        </authorList>
    </citation>
    <scope>NUCLEOTIDE SEQUENCE</scope>
    <source>
        <strain evidence="1">CE91-St16</strain>
    </source>
</reference>
<evidence type="ECO:0008006" key="3">
    <source>
        <dbReference type="Google" id="ProtNLM"/>
    </source>
</evidence>
<sequence>MRHFSASLQAFAAGALFLTTGCAPSIYTSIQKSYPARIEGSTVLVYDMADSLPEPAEVLGSVTVKDSGFSVNCNYAKVMQRAKDETNKIGGNGLHLFWHKEPSALGSSCHRIAAHMLLLPDSVYTASYFDNVAAQNARLAAYGLIPADGTVAPGRETPKAANNNTLTFNAGYAFITSDFYLPAGVSGNPKQGLDINAAYQWTSRIGIGFGLRYSGYFTSVMSEGAKLKVRLHYFAPEFVLRQEAGRNRRWAFHESVGLGYARYTEQMGSLSGGIGGLGFHVEVGFEYKLAQNVGIGASVGTYGTRFSSMDDAVSQYNDDQKGGISRISLNGGLRFYF</sequence>